<dbReference type="EMBL" id="MAAO01000005">
    <property type="protein sequence ID" value="OUR97803.1"/>
    <property type="molecule type" value="Genomic_DNA"/>
</dbReference>
<sequence>MKSLTFIKKLSLITFLSMNFINIAKAEYRVFQYYVKSRLKLPTDQRGYLVTSTLDPVSYLSYHGGNTSLKVDLLRSWTCKGHTGNYQELCRGPEENAGVFAQNESN</sequence>
<organism evidence="1 2">
    <name type="scientific">Halobacteriovorax marinus</name>
    <dbReference type="NCBI Taxonomy" id="97084"/>
    <lineage>
        <taxon>Bacteria</taxon>
        <taxon>Pseudomonadati</taxon>
        <taxon>Bdellovibrionota</taxon>
        <taxon>Bacteriovoracia</taxon>
        <taxon>Bacteriovoracales</taxon>
        <taxon>Halobacteriovoraceae</taxon>
        <taxon>Halobacteriovorax</taxon>
    </lineage>
</organism>
<dbReference type="AlphaFoldDB" id="A0A1Y5FF77"/>
<reference evidence="2" key="1">
    <citation type="journal article" date="2017" name="Proc. Natl. Acad. Sci. U.S.A.">
        <title>Simulation of Deepwater Horizon oil plume reveals substrate specialization within a complex community of hydrocarbon-degraders.</title>
        <authorList>
            <person name="Hu P."/>
            <person name="Dubinsky E.A."/>
            <person name="Probst A.J."/>
            <person name="Wang J."/>
            <person name="Sieber C.M.K."/>
            <person name="Tom L.M."/>
            <person name="Gardinali P."/>
            <person name="Banfield J.F."/>
            <person name="Atlas R.M."/>
            <person name="Andersen G.L."/>
        </authorList>
    </citation>
    <scope>NUCLEOTIDE SEQUENCE [LARGE SCALE GENOMIC DNA]</scope>
</reference>
<evidence type="ECO:0000313" key="1">
    <source>
        <dbReference type="EMBL" id="OUR97803.1"/>
    </source>
</evidence>
<dbReference type="Proteomes" id="UP000196531">
    <property type="component" value="Unassembled WGS sequence"/>
</dbReference>
<evidence type="ECO:0000313" key="2">
    <source>
        <dbReference type="Proteomes" id="UP000196531"/>
    </source>
</evidence>
<name>A0A1Y5FF77_9BACT</name>
<proteinExistence type="predicted"/>
<protein>
    <submittedName>
        <fullName evidence="1">Uncharacterized protein</fullName>
    </submittedName>
</protein>
<comment type="caution">
    <text evidence="1">The sequence shown here is derived from an EMBL/GenBank/DDBJ whole genome shotgun (WGS) entry which is preliminary data.</text>
</comment>
<accession>A0A1Y5FF77</accession>
<gene>
    <name evidence="1" type="ORF">A9Q84_06275</name>
</gene>